<dbReference type="SUPFAM" id="SSF54452">
    <property type="entry name" value="MHC antigen-recognition domain"/>
    <property type="match status" value="1"/>
</dbReference>
<dbReference type="Gene3D" id="3.30.500.10">
    <property type="entry name" value="MHC class I-like antigen recognition-like"/>
    <property type="match status" value="1"/>
</dbReference>
<dbReference type="InterPro" id="IPR001039">
    <property type="entry name" value="MHC_I_a_a1/a2"/>
</dbReference>
<protein>
    <recommendedName>
        <fullName evidence="5">Ig-like domain-containing protein</fullName>
    </recommendedName>
</protein>
<organism evidence="6 7">
    <name type="scientific">Scyliorhinus torazame</name>
    <name type="common">Cloudy catshark</name>
    <name type="synonym">Catulus torazame</name>
    <dbReference type="NCBI Taxonomy" id="75743"/>
    <lineage>
        <taxon>Eukaryota</taxon>
        <taxon>Metazoa</taxon>
        <taxon>Chordata</taxon>
        <taxon>Craniata</taxon>
        <taxon>Vertebrata</taxon>
        <taxon>Chondrichthyes</taxon>
        <taxon>Elasmobranchii</taxon>
        <taxon>Galeomorphii</taxon>
        <taxon>Galeoidea</taxon>
        <taxon>Carcharhiniformes</taxon>
        <taxon>Scyliorhinidae</taxon>
        <taxon>Scyliorhinus</taxon>
    </lineage>
</organism>
<dbReference type="Pfam" id="PF07654">
    <property type="entry name" value="C1-set"/>
    <property type="match status" value="1"/>
</dbReference>
<dbReference type="PANTHER" id="PTHR16675:SF193">
    <property type="entry name" value="LOC571647 PROTEIN-RELATED"/>
    <property type="match status" value="1"/>
</dbReference>
<evidence type="ECO:0000256" key="3">
    <source>
        <dbReference type="SAM" id="MobiDB-lite"/>
    </source>
</evidence>
<dbReference type="OMA" id="GFHQEGW"/>
<evidence type="ECO:0000256" key="1">
    <source>
        <dbReference type="ARBA" id="ARBA00023180"/>
    </source>
</evidence>
<reference evidence="6 7" key="1">
    <citation type="journal article" date="2018" name="Nat. Ecol. Evol.">
        <title>Shark genomes provide insights into elasmobranch evolution and the origin of vertebrates.</title>
        <authorList>
            <person name="Hara Y"/>
            <person name="Yamaguchi K"/>
            <person name="Onimaru K"/>
            <person name="Kadota M"/>
            <person name="Koyanagi M"/>
            <person name="Keeley SD"/>
            <person name="Tatsumi K"/>
            <person name="Tanaka K"/>
            <person name="Motone F"/>
            <person name="Kageyama Y"/>
            <person name="Nozu R"/>
            <person name="Adachi N"/>
            <person name="Nishimura O"/>
            <person name="Nakagawa R"/>
            <person name="Tanegashima C"/>
            <person name="Kiyatake I"/>
            <person name="Matsumoto R"/>
            <person name="Murakumo K"/>
            <person name="Nishida K"/>
            <person name="Terakita A"/>
            <person name="Kuratani S"/>
            <person name="Sato K"/>
            <person name="Hyodo S Kuraku.S."/>
        </authorList>
    </citation>
    <scope>NUCLEOTIDE SEQUENCE [LARGE SCALE GENOMIC DNA]</scope>
</reference>
<dbReference type="Pfam" id="PF00129">
    <property type="entry name" value="MHC_I"/>
    <property type="match status" value="1"/>
</dbReference>
<dbReference type="PRINTS" id="PR01638">
    <property type="entry name" value="MHCCLASSI"/>
</dbReference>
<dbReference type="PANTHER" id="PTHR16675">
    <property type="entry name" value="MHC CLASS I-RELATED"/>
    <property type="match status" value="1"/>
</dbReference>
<dbReference type="SUPFAM" id="SSF48726">
    <property type="entry name" value="Immunoglobulin"/>
    <property type="match status" value="1"/>
</dbReference>
<comment type="caution">
    <text evidence="6">The sequence shown here is derived from an EMBL/GenBank/DDBJ whole genome shotgun (WGS) entry which is preliminary data.</text>
</comment>
<feature type="domain" description="Ig-like" evidence="5">
    <location>
        <begin position="208"/>
        <end position="292"/>
    </location>
</feature>
<dbReference type="InterPro" id="IPR011161">
    <property type="entry name" value="MHC_I-like_Ag-recog"/>
</dbReference>
<dbReference type="GO" id="GO:0009897">
    <property type="term" value="C:external side of plasma membrane"/>
    <property type="evidence" value="ECO:0007669"/>
    <property type="project" value="TreeGrafter"/>
</dbReference>
<name>A0A401P3A8_SCYTO</name>
<feature type="transmembrane region" description="Helical" evidence="4">
    <location>
        <begin position="14"/>
        <end position="36"/>
    </location>
</feature>
<dbReference type="FunFam" id="3.30.500.10:FF:000001">
    <property type="entry name" value="H-2 class I histocompatibility antigen, alpha chain"/>
    <property type="match status" value="1"/>
</dbReference>
<keyword evidence="7" id="KW-1185">Reference proteome</keyword>
<keyword evidence="4" id="KW-0472">Membrane</keyword>
<sequence length="365" mass="41506">MICSLFVSHSVGSIFWDFVFMLFLCVSVSHSLRYFYTAMSPIPGLPEIVAVGYVDDIPIDYYDSDLRKLIPRQQWIQECQSLEYWDEQTQILRSSEHVGQTNIQTALNRTNQSGGIHTVQVMHGCELRDDGLTSGFHQEGWDGQDYISFDKDHMVWVTPVAWGLITKNKWDENKARNQQRKAYLEGTCIEWLKKYLEQGKQHLESISPQVFLFVDKVSDTNLAQITCLVTGFYPRDIEVILLRNGEDFMDAYSTGILPNHDGTYQLRRWAQINPEDGATYSCQYEQSEKEVETRDWDGMFRVIPGSRRGINSRLDVGIVVAVVALITVVIGAIVWKRTGVERKSAYRPANCTAGGESSSNSSSQA</sequence>
<dbReference type="Proteomes" id="UP000288216">
    <property type="component" value="Unassembled WGS sequence"/>
</dbReference>
<evidence type="ECO:0000313" key="6">
    <source>
        <dbReference type="EMBL" id="GCB67593.1"/>
    </source>
</evidence>
<evidence type="ECO:0000313" key="7">
    <source>
        <dbReference type="Proteomes" id="UP000288216"/>
    </source>
</evidence>
<dbReference type="InterPro" id="IPR007110">
    <property type="entry name" value="Ig-like_dom"/>
</dbReference>
<keyword evidence="4" id="KW-0812">Transmembrane</keyword>
<keyword evidence="1" id="KW-0325">Glycoprotein</keyword>
<dbReference type="AlphaFoldDB" id="A0A401P3A8"/>
<evidence type="ECO:0000259" key="5">
    <source>
        <dbReference type="PROSITE" id="PS50835"/>
    </source>
</evidence>
<evidence type="ECO:0000256" key="2">
    <source>
        <dbReference type="RuleBase" id="RU004439"/>
    </source>
</evidence>
<feature type="region of interest" description="Disordered" evidence="3">
    <location>
        <begin position="346"/>
        <end position="365"/>
    </location>
</feature>
<dbReference type="STRING" id="75743.A0A401P3A8"/>
<dbReference type="InterPro" id="IPR011162">
    <property type="entry name" value="MHC_I/II-like_Ag-recog"/>
</dbReference>
<evidence type="ECO:0000256" key="4">
    <source>
        <dbReference type="SAM" id="Phobius"/>
    </source>
</evidence>
<dbReference type="SMART" id="SM00407">
    <property type="entry name" value="IGc1"/>
    <property type="match status" value="1"/>
</dbReference>
<feature type="transmembrane region" description="Helical" evidence="4">
    <location>
        <begin position="316"/>
        <end position="335"/>
    </location>
</feature>
<dbReference type="InterPro" id="IPR037055">
    <property type="entry name" value="MHC_I-like_Ag-recog_sf"/>
</dbReference>
<dbReference type="InterPro" id="IPR003597">
    <property type="entry name" value="Ig_C1-set"/>
</dbReference>
<dbReference type="OrthoDB" id="8936120at2759"/>
<comment type="similarity">
    <text evidence="2">Belongs to the MHC class I family.</text>
</comment>
<dbReference type="InterPro" id="IPR050208">
    <property type="entry name" value="MHC_class-I_related"/>
</dbReference>
<dbReference type="PROSITE" id="PS50835">
    <property type="entry name" value="IG_LIKE"/>
    <property type="match status" value="1"/>
</dbReference>
<dbReference type="EMBL" id="BFAA01008433">
    <property type="protein sequence ID" value="GCB67593.1"/>
    <property type="molecule type" value="Genomic_DNA"/>
</dbReference>
<proteinExistence type="inferred from homology"/>
<dbReference type="GO" id="GO:0005615">
    <property type="term" value="C:extracellular space"/>
    <property type="evidence" value="ECO:0007669"/>
    <property type="project" value="TreeGrafter"/>
</dbReference>
<gene>
    <name evidence="6" type="ORF">scyTo_0015133</name>
</gene>
<keyword evidence="4" id="KW-1133">Transmembrane helix</keyword>
<dbReference type="Gene3D" id="2.60.40.10">
    <property type="entry name" value="Immunoglobulins"/>
    <property type="match status" value="1"/>
</dbReference>
<dbReference type="InterPro" id="IPR013783">
    <property type="entry name" value="Ig-like_fold"/>
</dbReference>
<accession>A0A401P3A8</accession>
<dbReference type="GO" id="GO:0006955">
    <property type="term" value="P:immune response"/>
    <property type="evidence" value="ECO:0007669"/>
    <property type="project" value="TreeGrafter"/>
</dbReference>
<dbReference type="InterPro" id="IPR036179">
    <property type="entry name" value="Ig-like_dom_sf"/>
</dbReference>